<dbReference type="GO" id="GO:0016020">
    <property type="term" value="C:membrane"/>
    <property type="evidence" value="ECO:0007669"/>
    <property type="project" value="TreeGrafter"/>
</dbReference>
<dbReference type="Pfam" id="PF12867">
    <property type="entry name" value="DinB_2"/>
    <property type="match status" value="1"/>
</dbReference>
<evidence type="ECO:0000259" key="2">
    <source>
        <dbReference type="Pfam" id="PF00561"/>
    </source>
</evidence>
<dbReference type="InterPro" id="IPR034660">
    <property type="entry name" value="DinB/YfiT-like"/>
</dbReference>
<dbReference type="SUPFAM" id="SSF53474">
    <property type="entry name" value="alpha/beta-Hydrolases"/>
    <property type="match status" value="1"/>
</dbReference>
<dbReference type="GO" id="GO:0016787">
    <property type="term" value="F:hydrolase activity"/>
    <property type="evidence" value="ECO:0007669"/>
    <property type="project" value="UniProtKB-KW"/>
</dbReference>
<name>A0A7X3IG79_9BACL</name>
<keyword evidence="1 4" id="KW-0378">Hydrolase</keyword>
<evidence type="ECO:0000256" key="1">
    <source>
        <dbReference type="ARBA" id="ARBA00022801"/>
    </source>
</evidence>
<dbReference type="InterPro" id="IPR000073">
    <property type="entry name" value="AB_hydrolase_1"/>
</dbReference>
<gene>
    <name evidence="4" type="ORF">GRF59_04895</name>
</gene>
<dbReference type="AlphaFoldDB" id="A0A7X3IG79"/>
<dbReference type="PRINTS" id="PR00111">
    <property type="entry name" value="ABHYDROLASE"/>
</dbReference>
<protein>
    <submittedName>
        <fullName evidence="4">Alpha/beta fold hydrolase</fullName>
    </submittedName>
</protein>
<dbReference type="SUPFAM" id="SSF109854">
    <property type="entry name" value="DinB/YfiT-like putative metalloenzymes"/>
    <property type="match status" value="1"/>
</dbReference>
<dbReference type="PANTHER" id="PTHR43798:SF31">
    <property type="entry name" value="AB HYDROLASE SUPERFAMILY PROTEIN YCLE"/>
    <property type="match status" value="1"/>
</dbReference>
<dbReference type="Pfam" id="PF00561">
    <property type="entry name" value="Abhydrolase_1"/>
    <property type="match status" value="1"/>
</dbReference>
<dbReference type="Gene3D" id="3.40.50.1820">
    <property type="entry name" value="alpha/beta hydrolase"/>
    <property type="match status" value="1"/>
</dbReference>
<dbReference type="InterPro" id="IPR024775">
    <property type="entry name" value="DinB-like"/>
</dbReference>
<evidence type="ECO:0000259" key="3">
    <source>
        <dbReference type="Pfam" id="PF12867"/>
    </source>
</evidence>
<keyword evidence="5" id="KW-1185">Reference proteome</keyword>
<organism evidence="4 5">
    <name type="scientific">Paenibacillus dendrobii</name>
    <dbReference type="NCBI Taxonomy" id="2691084"/>
    <lineage>
        <taxon>Bacteria</taxon>
        <taxon>Bacillati</taxon>
        <taxon>Bacillota</taxon>
        <taxon>Bacilli</taxon>
        <taxon>Bacillales</taxon>
        <taxon>Paenibacillaceae</taxon>
        <taxon>Paenibacillus</taxon>
    </lineage>
</organism>
<accession>A0A7X3IG79</accession>
<feature type="domain" description="AB hydrolase-1" evidence="2">
    <location>
        <begin position="21"/>
        <end position="245"/>
    </location>
</feature>
<evidence type="ECO:0000313" key="5">
    <source>
        <dbReference type="Proteomes" id="UP000460318"/>
    </source>
</evidence>
<feature type="domain" description="DinB-like" evidence="3">
    <location>
        <begin position="271"/>
        <end position="417"/>
    </location>
</feature>
<reference evidence="4 5" key="1">
    <citation type="submission" date="2019-12" db="EMBL/GenBank/DDBJ databases">
        <title>Paenibacillus sp. nov., an endophytic bacterium isolated from the stem of Dendrobium.</title>
        <authorList>
            <person name="Zhao R."/>
        </authorList>
    </citation>
    <scope>NUCLEOTIDE SEQUENCE [LARGE SCALE GENOMIC DNA]</scope>
    <source>
        <strain evidence="4 5">HJL G12</strain>
    </source>
</reference>
<dbReference type="InterPro" id="IPR029058">
    <property type="entry name" value="AB_hydrolase_fold"/>
</dbReference>
<dbReference type="Proteomes" id="UP000460318">
    <property type="component" value="Unassembled WGS sequence"/>
</dbReference>
<dbReference type="EMBL" id="WUBI01000001">
    <property type="protein sequence ID" value="MWV42958.1"/>
    <property type="molecule type" value="Genomic_DNA"/>
</dbReference>
<proteinExistence type="predicted"/>
<dbReference type="InterPro" id="IPR050266">
    <property type="entry name" value="AB_hydrolase_sf"/>
</dbReference>
<dbReference type="Gene3D" id="1.20.120.450">
    <property type="entry name" value="dinb family like domain"/>
    <property type="match status" value="1"/>
</dbReference>
<comment type="caution">
    <text evidence="4">The sequence shown here is derived from an EMBL/GenBank/DDBJ whole genome shotgun (WGS) entry which is preliminary data.</text>
</comment>
<evidence type="ECO:0000313" key="4">
    <source>
        <dbReference type="EMBL" id="MWV42958.1"/>
    </source>
</evidence>
<sequence>MPHRSLNGIQIYYEEKGSGEPLLLLHGLGMNILAHVQEMEALAQQNRVIAMDARGHGKSDKPSMYTLQDHIDDVIALLDELHIEKTILLGGSMGSYIAQGVAMAVPERIHKLILVAAKSNGKTSSMARMMAEHEKETAGMEVYEKIQLLSKYMFHRLDRVGIWMNDFNQTCPAPTEAQQMAANKALEGFDFRPDLHRITARTLVIGGAHDGLNPPDEGRVIASLIPKAVFVEFDQSGHAPNIEEPDRFLETVNHFLKTSEPMDVAHLLEIYRDHLTVFSPEQLELRMNGKAWTLGQLYDHVIEVALEYLANAEACMNATGEDSGEKTNAGIVLFKLGGFPPVKIKLPEEWDHPAAGLSKKELAEGLEQVKEKVVDWMEKAKTVPPGQKVLHDGFGWLNSQEWVELVEMHFRHHLRQLGEFEAMLGIAPNQIKSSRLQSSTN</sequence>
<dbReference type="PANTHER" id="PTHR43798">
    <property type="entry name" value="MONOACYLGLYCEROL LIPASE"/>
    <property type="match status" value="1"/>
</dbReference>
<dbReference type="RefSeq" id="WP_160496515.1">
    <property type="nucleotide sequence ID" value="NZ_WUBI01000001.1"/>
</dbReference>